<evidence type="ECO:0000256" key="8">
    <source>
        <dbReference type="SAM" id="Phobius"/>
    </source>
</evidence>
<organism evidence="9 10">
    <name type="scientific">Oceanirhabdus seepicola</name>
    <dbReference type="NCBI Taxonomy" id="2828781"/>
    <lineage>
        <taxon>Bacteria</taxon>
        <taxon>Bacillati</taxon>
        <taxon>Bacillota</taxon>
        <taxon>Clostridia</taxon>
        <taxon>Eubacteriales</taxon>
        <taxon>Clostridiaceae</taxon>
        <taxon>Oceanirhabdus</taxon>
    </lineage>
</organism>
<gene>
    <name evidence="9" type="ORF">KDK92_05560</name>
</gene>
<accession>A0A9J6P175</accession>
<feature type="transmembrane region" description="Helical" evidence="8">
    <location>
        <begin position="143"/>
        <end position="163"/>
    </location>
</feature>
<keyword evidence="5 8" id="KW-0812">Transmembrane</keyword>
<feature type="transmembrane region" description="Helical" evidence="8">
    <location>
        <begin position="113"/>
        <end position="131"/>
    </location>
</feature>
<comment type="caution">
    <text evidence="9">The sequence shown here is derived from an EMBL/GenBank/DDBJ whole genome shotgun (WGS) entry which is preliminary data.</text>
</comment>
<name>A0A9J6P175_9CLOT</name>
<feature type="transmembrane region" description="Helical" evidence="8">
    <location>
        <begin position="183"/>
        <end position="201"/>
    </location>
</feature>
<feature type="transmembrane region" description="Helical" evidence="8">
    <location>
        <begin position="213"/>
        <end position="235"/>
    </location>
</feature>
<feature type="transmembrane region" description="Helical" evidence="8">
    <location>
        <begin position="329"/>
        <end position="351"/>
    </location>
</feature>
<reference evidence="9" key="2">
    <citation type="submission" date="2021-04" db="EMBL/GenBank/DDBJ databases">
        <authorList>
            <person name="Dong X."/>
        </authorList>
    </citation>
    <scope>NUCLEOTIDE SEQUENCE</scope>
    <source>
        <strain evidence="9">ZWT</strain>
    </source>
</reference>
<comment type="subcellular location">
    <subcellularLocation>
        <location evidence="1">Membrane</location>
        <topology evidence="1">Multi-pass membrane protein</topology>
    </subcellularLocation>
</comment>
<dbReference type="GO" id="GO:0009847">
    <property type="term" value="P:spore germination"/>
    <property type="evidence" value="ECO:0007669"/>
    <property type="project" value="InterPro"/>
</dbReference>
<keyword evidence="10" id="KW-1185">Reference proteome</keyword>
<comment type="similarity">
    <text evidence="2">Belongs to the amino acid-polyamine-organocation (APC) superfamily. Spore germination protein (SGP) (TC 2.A.3.9) family.</text>
</comment>
<evidence type="ECO:0000256" key="1">
    <source>
        <dbReference type="ARBA" id="ARBA00004141"/>
    </source>
</evidence>
<dbReference type="Proteomes" id="UP001056429">
    <property type="component" value="Unassembled WGS sequence"/>
</dbReference>
<keyword evidence="6 8" id="KW-1133">Transmembrane helix</keyword>
<feature type="transmembrane region" description="Helical" evidence="8">
    <location>
        <begin position="12"/>
        <end position="31"/>
    </location>
</feature>
<feature type="transmembrane region" description="Helical" evidence="8">
    <location>
        <begin position="299"/>
        <end position="317"/>
    </location>
</feature>
<evidence type="ECO:0000313" key="9">
    <source>
        <dbReference type="EMBL" id="MCM1989200.1"/>
    </source>
</evidence>
<keyword evidence="3" id="KW-0813">Transport</keyword>
<dbReference type="PANTHER" id="PTHR34975:SF2">
    <property type="entry name" value="SPORE GERMINATION PROTEIN A2"/>
    <property type="match status" value="1"/>
</dbReference>
<feature type="transmembrane region" description="Helical" evidence="8">
    <location>
        <begin position="265"/>
        <end position="287"/>
    </location>
</feature>
<evidence type="ECO:0000256" key="5">
    <source>
        <dbReference type="ARBA" id="ARBA00022692"/>
    </source>
</evidence>
<keyword evidence="4" id="KW-0309">Germination</keyword>
<evidence type="ECO:0000313" key="10">
    <source>
        <dbReference type="Proteomes" id="UP001056429"/>
    </source>
</evidence>
<evidence type="ECO:0000256" key="2">
    <source>
        <dbReference type="ARBA" id="ARBA00007998"/>
    </source>
</evidence>
<evidence type="ECO:0000256" key="4">
    <source>
        <dbReference type="ARBA" id="ARBA00022544"/>
    </source>
</evidence>
<dbReference type="RefSeq" id="WP_250858137.1">
    <property type="nucleotide sequence ID" value="NZ_JAGSOJ010000001.1"/>
</dbReference>
<dbReference type="PANTHER" id="PTHR34975">
    <property type="entry name" value="SPORE GERMINATION PROTEIN A2"/>
    <property type="match status" value="1"/>
</dbReference>
<feature type="transmembrane region" description="Helical" evidence="8">
    <location>
        <begin position="37"/>
        <end position="61"/>
    </location>
</feature>
<dbReference type="GO" id="GO:0016020">
    <property type="term" value="C:membrane"/>
    <property type="evidence" value="ECO:0007669"/>
    <property type="project" value="UniProtKB-SubCell"/>
</dbReference>
<evidence type="ECO:0000256" key="3">
    <source>
        <dbReference type="ARBA" id="ARBA00022448"/>
    </source>
</evidence>
<evidence type="ECO:0000256" key="7">
    <source>
        <dbReference type="ARBA" id="ARBA00023136"/>
    </source>
</evidence>
<dbReference type="EMBL" id="JAGSOJ010000001">
    <property type="protein sequence ID" value="MCM1989200.1"/>
    <property type="molecule type" value="Genomic_DNA"/>
</dbReference>
<feature type="transmembrane region" description="Helical" evidence="8">
    <location>
        <begin position="82"/>
        <end position="101"/>
    </location>
</feature>
<sequence>MQKETLTDKQGISLIVLFIMGSSLILTTAGAAGKDLWIAIILSILIAIPIVLVQARLLVLFPEKDLYDILELVFGKYIGKGISLLFTWFSFFLGILVLRVFGDFISVTSLLNTPKVIIMFFLCMMCIWGVKTGIETLGKWAEIFVIGAVASILLITLLLFTKMNINNLRPVLYDGASPIIKGTFHALIFPFTQTIIFTTFFSSLKNKSINKVFILGLLIGGAVLFISSITDILVLGSNASERMYFPSHATVILVEIGTIAANFEILITSAFLVGGFIKVSMCLLGACNGVAKIFGFDDYKFLVVPIGLLIISFSHYVHHNIMDKVDFALYIYPPYAFPFQVLLPIIIWIFAERKKKQLSN</sequence>
<protein>
    <submittedName>
        <fullName evidence="9">Endospore germination permease</fullName>
    </submittedName>
</protein>
<reference evidence="9" key="1">
    <citation type="journal article" date="2021" name="mSystems">
        <title>Bacteria and Archaea Synergistically Convert Glycine Betaine to Biogenic Methane in the Formosa Cold Seep of the South China Sea.</title>
        <authorList>
            <person name="Li L."/>
            <person name="Zhang W."/>
            <person name="Zhang S."/>
            <person name="Song L."/>
            <person name="Sun Q."/>
            <person name="Zhang H."/>
            <person name="Xiang H."/>
            <person name="Dong X."/>
        </authorList>
    </citation>
    <scope>NUCLEOTIDE SEQUENCE</scope>
    <source>
        <strain evidence="9">ZWT</strain>
    </source>
</reference>
<dbReference type="Pfam" id="PF03845">
    <property type="entry name" value="Spore_permease"/>
    <property type="match status" value="1"/>
</dbReference>
<dbReference type="InterPro" id="IPR004761">
    <property type="entry name" value="Spore_GerAB"/>
</dbReference>
<dbReference type="NCBIfam" id="TIGR00912">
    <property type="entry name" value="2A0309"/>
    <property type="match status" value="1"/>
</dbReference>
<dbReference type="AlphaFoldDB" id="A0A9J6P175"/>
<proteinExistence type="inferred from homology"/>
<keyword evidence="7 8" id="KW-0472">Membrane</keyword>
<evidence type="ECO:0000256" key="6">
    <source>
        <dbReference type="ARBA" id="ARBA00022989"/>
    </source>
</evidence>